<evidence type="ECO:0000313" key="2">
    <source>
        <dbReference type="EMBL" id="JAE04605.1"/>
    </source>
</evidence>
<feature type="compositionally biased region" description="Basic residues" evidence="1">
    <location>
        <begin position="14"/>
        <end position="36"/>
    </location>
</feature>
<feature type="region of interest" description="Disordered" evidence="1">
    <location>
        <begin position="1"/>
        <end position="36"/>
    </location>
</feature>
<dbReference type="AlphaFoldDB" id="A0A0A9EV81"/>
<sequence>MPARGSSSTGGPGARRRPPPRRPCPRPTRRRGRCPSALRRRLVFWVGFFASA</sequence>
<organism evidence="2">
    <name type="scientific">Arundo donax</name>
    <name type="common">Giant reed</name>
    <name type="synonym">Donax arundinaceus</name>
    <dbReference type="NCBI Taxonomy" id="35708"/>
    <lineage>
        <taxon>Eukaryota</taxon>
        <taxon>Viridiplantae</taxon>
        <taxon>Streptophyta</taxon>
        <taxon>Embryophyta</taxon>
        <taxon>Tracheophyta</taxon>
        <taxon>Spermatophyta</taxon>
        <taxon>Magnoliopsida</taxon>
        <taxon>Liliopsida</taxon>
        <taxon>Poales</taxon>
        <taxon>Poaceae</taxon>
        <taxon>PACMAD clade</taxon>
        <taxon>Arundinoideae</taxon>
        <taxon>Arundineae</taxon>
        <taxon>Arundo</taxon>
    </lineage>
</organism>
<reference evidence="2" key="1">
    <citation type="submission" date="2014-09" db="EMBL/GenBank/DDBJ databases">
        <authorList>
            <person name="Magalhaes I.L.F."/>
            <person name="Oliveira U."/>
            <person name="Santos F.R."/>
            <person name="Vidigal T.H.D.A."/>
            <person name="Brescovit A.D."/>
            <person name="Santos A.J."/>
        </authorList>
    </citation>
    <scope>NUCLEOTIDE SEQUENCE</scope>
    <source>
        <tissue evidence="2">Shoot tissue taken approximately 20 cm above the soil surface</tissue>
    </source>
</reference>
<protein>
    <submittedName>
        <fullName evidence="2">Uncharacterized protein</fullName>
    </submittedName>
</protein>
<evidence type="ECO:0000256" key="1">
    <source>
        <dbReference type="SAM" id="MobiDB-lite"/>
    </source>
</evidence>
<dbReference type="EMBL" id="GBRH01193291">
    <property type="protein sequence ID" value="JAE04605.1"/>
    <property type="molecule type" value="Transcribed_RNA"/>
</dbReference>
<name>A0A0A9EV81_ARUDO</name>
<reference evidence="2" key="2">
    <citation type="journal article" date="2015" name="Data Brief">
        <title>Shoot transcriptome of the giant reed, Arundo donax.</title>
        <authorList>
            <person name="Barrero R.A."/>
            <person name="Guerrero F.D."/>
            <person name="Moolhuijzen P."/>
            <person name="Goolsby J.A."/>
            <person name="Tidwell J."/>
            <person name="Bellgard S.E."/>
            <person name="Bellgard M.I."/>
        </authorList>
    </citation>
    <scope>NUCLEOTIDE SEQUENCE</scope>
    <source>
        <tissue evidence="2">Shoot tissue taken approximately 20 cm above the soil surface</tissue>
    </source>
</reference>
<proteinExistence type="predicted"/>
<accession>A0A0A9EV81</accession>